<dbReference type="Proteomes" id="UP001377168">
    <property type="component" value="Unassembled WGS sequence"/>
</dbReference>
<accession>A0ACC6PL72</accession>
<comment type="caution">
    <text evidence="1">The sequence shown here is derived from an EMBL/GenBank/DDBJ whole genome shotgun (WGS) entry which is preliminary data.</text>
</comment>
<gene>
    <name evidence="1" type="ORF">WKI67_01935</name>
</gene>
<sequence>MTDTGESVRTGIDTSILTTARTHSGRSTTHKEQQLHRAWERA</sequence>
<reference evidence="1" key="1">
    <citation type="submission" date="2024-03" db="EMBL/GenBank/DDBJ databases">
        <title>Novel Streptomyces species of biotechnological and ecological value are a feature of Machair soil.</title>
        <authorList>
            <person name="Prole J.R."/>
            <person name="Goodfellow M."/>
            <person name="Allenby N."/>
            <person name="Ward A.C."/>
        </authorList>
    </citation>
    <scope>NUCLEOTIDE SEQUENCE</scope>
    <source>
        <strain evidence="1">MS2.AVA.5</strain>
    </source>
</reference>
<name>A0ACC6PL72_9ACTN</name>
<evidence type="ECO:0000313" key="2">
    <source>
        <dbReference type="Proteomes" id="UP001377168"/>
    </source>
</evidence>
<organism evidence="1 2">
    <name type="scientific">Streptomyces achmelvichensis</name>
    <dbReference type="NCBI Taxonomy" id="3134111"/>
    <lineage>
        <taxon>Bacteria</taxon>
        <taxon>Bacillati</taxon>
        <taxon>Actinomycetota</taxon>
        <taxon>Actinomycetes</taxon>
        <taxon>Kitasatosporales</taxon>
        <taxon>Streptomycetaceae</taxon>
        <taxon>Streptomyces</taxon>
    </lineage>
</organism>
<proteinExistence type="predicted"/>
<keyword evidence="2" id="KW-1185">Reference proteome</keyword>
<dbReference type="EMBL" id="JBBKAJ010000011">
    <property type="protein sequence ID" value="MEJ8632228.1"/>
    <property type="molecule type" value="Genomic_DNA"/>
</dbReference>
<evidence type="ECO:0000313" key="1">
    <source>
        <dbReference type="EMBL" id="MEJ8632228.1"/>
    </source>
</evidence>
<protein>
    <submittedName>
        <fullName evidence="1">Uncharacterized protein</fullName>
    </submittedName>
</protein>